<evidence type="ECO:0000256" key="5">
    <source>
        <dbReference type="ARBA" id="ARBA00023239"/>
    </source>
</evidence>
<dbReference type="InterPro" id="IPR050071">
    <property type="entry name" value="Dehydroquinate_synthase"/>
</dbReference>
<evidence type="ECO:0000259" key="7">
    <source>
        <dbReference type="Pfam" id="PF24621"/>
    </source>
</evidence>
<dbReference type="SUPFAM" id="SSF56796">
    <property type="entry name" value="Dehydroquinate synthase-like"/>
    <property type="match status" value="1"/>
</dbReference>
<evidence type="ECO:0000256" key="4">
    <source>
        <dbReference type="ARBA" id="ARBA00023141"/>
    </source>
</evidence>
<keyword evidence="9" id="KW-1185">Reference proteome</keyword>
<dbReference type="Pfam" id="PF01761">
    <property type="entry name" value="DHQ_synthase"/>
    <property type="match status" value="1"/>
</dbReference>
<comment type="cofactor">
    <cofactor evidence="1">
        <name>NAD(+)</name>
        <dbReference type="ChEBI" id="CHEBI:57540"/>
    </cofactor>
</comment>
<dbReference type="GO" id="GO:0003856">
    <property type="term" value="F:3-dehydroquinate synthase activity"/>
    <property type="evidence" value="ECO:0007669"/>
    <property type="project" value="UniProtKB-EC"/>
</dbReference>
<evidence type="ECO:0000259" key="6">
    <source>
        <dbReference type="Pfam" id="PF01761"/>
    </source>
</evidence>
<dbReference type="InterPro" id="IPR056179">
    <property type="entry name" value="DHQS_C"/>
</dbReference>
<dbReference type="RefSeq" id="WP_006971415.1">
    <property type="nucleotide sequence ID" value="NZ_ABCS01000019.1"/>
</dbReference>
<dbReference type="EC" id="4.2.3.4" evidence="8"/>
<dbReference type="STRING" id="391625.PPSIR1_35292"/>
<evidence type="ECO:0000256" key="3">
    <source>
        <dbReference type="ARBA" id="ARBA00023027"/>
    </source>
</evidence>
<dbReference type="Proteomes" id="UP000005801">
    <property type="component" value="Unassembled WGS sequence"/>
</dbReference>
<evidence type="ECO:0000313" key="9">
    <source>
        <dbReference type="Proteomes" id="UP000005801"/>
    </source>
</evidence>
<dbReference type="EMBL" id="ABCS01000019">
    <property type="protein sequence ID" value="EDM79503.1"/>
    <property type="molecule type" value="Genomic_DNA"/>
</dbReference>
<name>A6G3W6_9BACT</name>
<dbReference type="Gene3D" id="3.40.50.1970">
    <property type="match status" value="1"/>
</dbReference>
<keyword evidence="3" id="KW-0520">NAD</keyword>
<dbReference type="GO" id="GO:0009073">
    <property type="term" value="P:aromatic amino acid family biosynthetic process"/>
    <property type="evidence" value="ECO:0007669"/>
    <property type="project" value="UniProtKB-KW"/>
</dbReference>
<gene>
    <name evidence="8" type="primary">aroB</name>
    <name evidence="8" type="ORF">PPSIR1_35292</name>
</gene>
<dbReference type="eggNOG" id="COG0337">
    <property type="taxonomic scope" value="Bacteria"/>
</dbReference>
<accession>A6G3W6</accession>
<reference evidence="8 9" key="1">
    <citation type="submission" date="2007-06" db="EMBL/GenBank/DDBJ databases">
        <authorList>
            <person name="Shimkets L."/>
            <person name="Ferriera S."/>
            <person name="Johnson J."/>
            <person name="Kravitz S."/>
            <person name="Beeson K."/>
            <person name="Sutton G."/>
            <person name="Rogers Y.-H."/>
            <person name="Friedman R."/>
            <person name="Frazier M."/>
            <person name="Venter J.C."/>
        </authorList>
    </citation>
    <scope>NUCLEOTIDE SEQUENCE [LARGE SCALE GENOMIC DNA]</scope>
    <source>
        <strain evidence="8 9">SIR-1</strain>
    </source>
</reference>
<dbReference type="CDD" id="cd08198">
    <property type="entry name" value="DHQS-like"/>
    <property type="match status" value="1"/>
</dbReference>
<feature type="domain" description="3-dehydroquinate synthase C-terminal" evidence="7">
    <location>
        <begin position="217"/>
        <end position="345"/>
    </location>
</feature>
<sequence length="407" mass="43547">MLPTPSPTPLARARRSPARAAAGVDQRFAVDFDYPVSFTEAMFAPGNRALVEAVARREPGRRHRVSVVIDGGVATAWPGLHEAIHRYCSTHADTLELVDSPLIVPGGEPAKNDPVLVEALLRRFFALRLDRHACVLIIGGGAVLDAVGYAAAIAHRGLRVVRVPTTVLAQNDAGVGVKNGVNRFGSKNALGCFAPPFAVINDAAFISTLKTRDRTAGIAEAVKVALIRDREFFLKLEADADALASGESRATRHMIQRCAELHLAHIRDSGDAFEYGSARPLDFGHWAAHKLEVLSAHGLVHGEAVSIGIAIDCRYSARVGLLAPEDAARVERTLAAIGLPLWHPALNRRGPSGGLEVLDGLEEFREHLGGELTVTMLRALGVGVEVHQVDRDHMAGAIAGLRMERAG</sequence>
<evidence type="ECO:0000256" key="2">
    <source>
        <dbReference type="ARBA" id="ARBA00022605"/>
    </source>
</evidence>
<dbReference type="PANTHER" id="PTHR43622">
    <property type="entry name" value="3-DEHYDROQUINATE SYNTHASE"/>
    <property type="match status" value="1"/>
</dbReference>
<keyword evidence="2" id="KW-0028">Amino-acid biosynthesis</keyword>
<organism evidence="8 9">
    <name type="scientific">Plesiocystis pacifica SIR-1</name>
    <dbReference type="NCBI Taxonomy" id="391625"/>
    <lineage>
        <taxon>Bacteria</taxon>
        <taxon>Pseudomonadati</taxon>
        <taxon>Myxococcota</taxon>
        <taxon>Polyangia</taxon>
        <taxon>Nannocystales</taxon>
        <taxon>Nannocystaceae</taxon>
        <taxon>Plesiocystis</taxon>
    </lineage>
</organism>
<dbReference type="NCBIfam" id="NF004852">
    <property type="entry name" value="PRK06203.1"/>
    <property type="match status" value="1"/>
</dbReference>
<feature type="domain" description="3-dehydroquinate synthase N-terminal" evidence="6">
    <location>
        <begin position="103"/>
        <end position="213"/>
    </location>
</feature>
<dbReference type="PANTHER" id="PTHR43622:SF7">
    <property type="entry name" value="3-DEHYDROQUINATE SYNTHASE, CHLOROPLASTIC"/>
    <property type="match status" value="1"/>
</dbReference>
<dbReference type="AlphaFoldDB" id="A6G3W6"/>
<dbReference type="Gene3D" id="1.20.1090.10">
    <property type="entry name" value="Dehydroquinate synthase-like - alpha domain"/>
    <property type="match status" value="1"/>
</dbReference>
<evidence type="ECO:0000256" key="1">
    <source>
        <dbReference type="ARBA" id="ARBA00001911"/>
    </source>
</evidence>
<evidence type="ECO:0000313" key="8">
    <source>
        <dbReference type="EMBL" id="EDM79503.1"/>
    </source>
</evidence>
<comment type="caution">
    <text evidence="8">The sequence shown here is derived from an EMBL/GenBank/DDBJ whole genome shotgun (WGS) entry which is preliminary data.</text>
</comment>
<keyword evidence="4" id="KW-0057">Aromatic amino acid biosynthesis</keyword>
<dbReference type="OrthoDB" id="9806583at2"/>
<dbReference type="GO" id="GO:0008652">
    <property type="term" value="P:amino acid biosynthetic process"/>
    <property type="evidence" value="ECO:0007669"/>
    <property type="project" value="UniProtKB-KW"/>
</dbReference>
<dbReference type="Pfam" id="PF24621">
    <property type="entry name" value="DHQS_C"/>
    <property type="match status" value="1"/>
</dbReference>
<protein>
    <submittedName>
        <fullName evidence="8">3-dehydroquinate synthase</fullName>
        <ecNumber evidence="8">4.2.3.4</ecNumber>
    </submittedName>
</protein>
<dbReference type="InterPro" id="IPR030960">
    <property type="entry name" value="DHQS/DOIS_N"/>
</dbReference>
<keyword evidence="5 8" id="KW-0456">Lyase</keyword>
<proteinExistence type="predicted"/>